<dbReference type="SUPFAM" id="SSF50494">
    <property type="entry name" value="Trypsin-like serine proteases"/>
    <property type="match status" value="1"/>
</dbReference>
<dbReference type="PROSITE" id="PS00134">
    <property type="entry name" value="TRYPSIN_HIS"/>
    <property type="match status" value="1"/>
</dbReference>
<dbReference type="GeneID" id="107119119"/>
<dbReference type="PANTHER" id="PTHR24253:SF144">
    <property type="entry name" value="CHYMOTRYPSIN-LIKE PROTEASE CTRL-1-RELATED"/>
    <property type="match status" value="1"/>
</dbReference>
<dbReference type="PANTHER" id="PTHR24253">
    <property type="entry name" value="TRANSMEMBRANE PROTEASE SERINE"/>
    <property type="match status" value="1"/>
</dbReference>
<keyword evidence="4 8" id="KW-0378">Hydrolase</keyword>
<evidence type="ECO:0000256" key="7">
    <source>
        <dbReference type="ARBA" id="ARBA00023180"/>
    </source>
</evidence>
<evidence type="ECO:0000256" key="9">
    <source>
        <dbReference type="SAM" id="SignalP"/>
    </source>
</evidence>
<name>A0ABM1KTL3_GEKJA</name>
<keyword evidence="5 8" id="KW-0720">Serine protease</keyword>
<dbReference type="PRINTS" id="PR00722">
    <property type="entry name" value="CHYMOTRYPSIN"/>
</dbReference>
<dbReference type="Proteomes" id="UP000694871">
    <property type="component" value="Unplaced"/>
</dbReference>
<dbReference type="InterPro" id="IPR043504">
    <property type="entry name" value="Peptidase_S1_PA_chymotrypsin"/>
</dbReference>
<dbReference type="PROSITE" id="PS00135">
    <property type="entry name" value="TRYPSIN_SER"/>
    <property type="match status" value="1"/>
</dbReference>
<evidence type="ECO:0000256" key="6">
    <source>
        <dbReference type="ARBA" id="ARBA00023157"/>
    </source>
</evidence>
<dbReference type="InterPro" id="IPR033116">
    <property type="entry name" value="TRYPSIN_SER"/>
</dbReference>
<keyword evidence="3 9" id="KW-0732">Signal</keyword>
<dbReference type="Pfam" id="PF00089">
    <property type="entry name" value="Trypsin"/>
    <property type="match status" value="1"/>
</dbReference>
<dbReference type="InterPro" id="IPR009003">
    <property type="entry name" value="Peptidase_S1_PA"/>
</dbReference>
<keyword evidence="6" id="KW-1015">Disulfide bond</keyword>
<dbReference type="SMART" id="SM00020">
    <property type="entry name" value="Tryp_SPc"/>
    <property type="match status" value="1"/>
</dbReference>
<keyword evidence="7" id="KW-0325">Glycoprotein</keyword>
<evidence type="ECO:0000313" key="11">
    <source>
        <dbReference type="Proteomes" id="UP000694871"/>
    </source>
</evidence>
<keyword evidence="11" id="KW-1185">Reference proteome</keyword>
<dbReference type="PROSITE" id="PS50240">
    <property type="entry name" value="TRYPSIN_DOM"/>
    <property type="match status" value="1"/>
</dbReference>
<dbReference type="InterPro" id="IPR001314">
    <property type="entry name" value="Peptidase_S1A"/>
</dbReference>
<organism evidence="11 12">
    <name type="scientific">Gekko japonicus</name>
    <name type="common">Schlegel's Japanese gecko</name>
    <dbReference type="NCBI Taxonomy" id="146911"/>
    <lineage>
        <taxon>Eukaryota</taxon>
        <taxon>Metazoa</taxon>
        <taxon>Chordata</taxon>
        <taxon>Craniata</taxon>
        <taxon>Vertebrata</taxon>
        <taxon>Euteleostomi</taxon>
        <taxon>Lepidosauria</taxon>
        <taxon>Squamata</taxon>
        <taxon>Bifurcata</taxon>
        <taxon>Gekkota</taxon>
        <taxon>Gekkonidae</taxon>
        <taxon>Gekkoninae</taxon>
        <taxon>Gekko</taxon>
    </lineage>
</organism>
<comment type="similarity">
    <text evidence="1">Belongs to the peptidase S1 family. Snake venom subfamily.</text>
</comment>
<evidence type="ECO:0000259" key="10">
    <source>
        <dbReference type="PROSITE" id="PS50240"/>
    </source>
</evidence>
<dbReference type="InterPro" id="IPR001254">
    <property type="entry name" value="Trypsin_dom"/>
</dbReference>
<evidence type="ECO:0000256" key="1">
    <source>
        <dbReference type="ARBA" id="ARBA00009228"/>
    </source>
</evidence>
<dbReference type="CDD" id="cd00190">
    <property type="entry name" value="Tryp_SPc"/>
    <property type="match status" value="1"/>
</dbReference>
<evidence type="ECO:0000256" key="8">
    <source>
        <dbReference type="RuleBase" id="RU363034"/>
    </source>
</evidence>
<protein>
    <submittedName>
        <fullName evidence="12">Serine protease 27-like</fullName>
    </submittedName>
</protein>
<accession>A0ABM1KTL3</accession>
<feature type="domain" description="Peptidase S1" evidence="10">
    <location>
        <begin position="37"/>
        <end position="279"/>
    </location>
</feature>
<keyword evidence="2 8" id="KW-0645">Protease</keyword>
<proteinExistence type="inferred from homology"/>
<gene>
    <name evidence="12" type="primary">LOC107119119</name>
</gene>
<dbReference type="RefSeq" id="XP_015277050.1">
    <property type="nucleotide sequence ID" value="XM_015421564.1"/>
</dbReference>
<evidence type="ECO:0000313" key="12">
    <source>
        <dbReference type="RefSeq" id="XP_015277050.1"/>
    </source>
</evidence>
<evidence type="ECO:0000256" key="4">
    <source>
        <dbReference type="ARBA" id="ARBA00022801"/>
    </source>
</evidence>
<sequence>MSIVPPFLAMGLLLLAVLQGAARSETDCGQKGYSTRIVGGQPANDGEWPWQVSILQGGKHICGGSLINEQWVLTAAHCLTKNMDEYDVEVGAYQLQNPTSGDRRIFTMSHMCSNPAYDGNEGSSGDIALVKLSSPVNFTSNVLPICLPDSSVQFADGEPCWVTGWGQSQQDVNLEYPQTLREVEVPIINRDACNALFNINPEPDLDPNPVKEDMICAGYEEGGKDACQGDSGGPLVCPREDRWVLAGVVSWGEGCAKANRPGVYASVPYYANWISEHLQSMSSADCRNGAGDGEGKNSGLSRTFPLPLVLGCLAFALL</sequence>
<evidence type="ECO:0000256" key="3">
    <source>
        <dbReference type="ARBA" id="ARBA00022729"/>
    </source>
</evidence>
<evidence type="ECO:0000256" key="5">
    <source>
        <dbReference type="ARBA" id="ARBA00022825"/>
    </source>
</evidence>
<feature type="signal peptide" evidence="9">
    <location>
        <begin position="1"/>
        <end position="24"/>
    </location>
</feature>
<dbReference type="Gene3D" id="2.40.10.10">
    <property type="entry name" value="Trypsin-like serine proteases"/>
    <property type="match status" value="2"/>
</dbReference>
<feature type="chain" id="PRO_5045982802" evidence="9">
    <location>
        <begin position="25"/>
        <end position="318"/>
    </location>
</feature>
<reference evidence="12" key="1">
    <citation type="submission" date="2025-08" db="UniProtKB">
        <authorList>
            <consortium name="RefSeq"/>
        </authorList>
    </citation>
    <scope>IDENTIFICATION</scope>
</reference>
<evidence type="ECO:0000256" key="2">
    <source>
        <dbReference type="ARBA" id="ARBA00022670"/>
    </source>
</evidence>
<dbReference type="InterPro" id="IPR018114">
    <property type="entry name" value="TRYPSIN_HIS"/>
</dbReference>